<evidence type="ECO:0000256" key="1">
    <source>
        <dbReference type="SAM" id="Phobius"/>
    </source>
</evidence>
<feature type="transmembrane region" description="Helical" evidence="1">
    <location>
        <begin position="16"/>
        <end position="35"/>
    </location>
</feature>
<keyword evidence="1" id="KW-0472">Membrane</keyword>
<accession>A0A381ZU61</accession>
<proteinExistence type="predicted"/>
<keyword evidence="1" id="KW-0812">Transmembrane</keyword>
<protein>
    <submittedName>
        <fullName evidence="2">Uncharacterized protein</fullName>
    </submittedName>
</protein>
<organism evidence="2">
    <name type="scientific">marine metagenome</name>
    <dbReference type="NCBI Taxonomy" id="408172"/>
    <lineage>
        <taxon>unclassified sequences</taxon>
        <taxon>metagenomes</taxon>
        <taxon>ecological metagenomes</taxon>
    </lineage>
</organism>
<name>A0A381ZU61_9ZZZZ</name>
<keyword evidence="1" id="KW-1133">Transmembrane helix</keyword>
<dbReference type="AlphaFoldDB" id="A0A381ZU61"/>
<evidence type="ECO:0000313" key="2">
    <source>
        <dbReference type="EMBL" id="SVA92739.1"/>
    </source>
</evidence>
<reference evidence="2" key="1">
    <citation type="submission" date="2018-05" db="EMBL/GenBank/DDBJ databases">
        <authorList>
            <person name="Lanie J.A."/>
            <person name="Ng W.-L."/>
            <person name="Kazmierczak K.M."/>
            <person name="Andrzejewski T.M."/>
            <person name="Davidsen T.M."/>
            <person name="Wayne K.J."/>
            <person name="Tettelin H."/>
            <person name="Glass J.I."/>
            <person name="Rusch D."/>
            <person name="Podicherti R."/>
            <person name="Tsui H.-C.T."/>
            <person name="Winkler M.E."/>
        </authorList>
    </citation>
    <scope>NUCLEOTIDE SEQUENCE</scope>
</reference>
<gene>
    <name evidence="2" type="ORF">METZ01_LOCUS145593</name>
</gene>
<dbReference type="EMBL" id="UINC01022660">
    <property type="protein sequence ID" value="SVA92739.1"/>
    <property type="molecule type" value="Genomic_DNA"/>
</dbReference>
<sequence length="60" mass="7094">MDILLNQIIIFLTENHLVIIPVLAVFSAALALLAWKQIKQGWRFYFSKRRLIAQLREKKL</sequence>